<dbReference type="InterPro" id="IPR036663">
    <property type="entry name" value="Fumarylacetoacetase_C_sf"/>
</dbReference>
<keyword evidence="4" id="KW-0378">Hydrolase</keyword>
<dbReference type="OrthoDB" id="9779415at2"/>
<dbReference type="GO" id="GO:0046872">
    <property type="term" value="F:metal ion binding"/>
    <property type="evidence" value="ECO:0007669"/>
    <property type="project" value="UniProtKB-KW"/>
</dbReference>
<comment type="similarity">
    <text evidence="1">Belongs to the FAH family.</text>
</comment>
<evidence type="ECO:0000313" key="5">
    <source>
        <dbReference type="Proteomes" id="UP000439780"/>
    </source>
</evidence>
<accession>A0A845AFH5</accession>
<dbReference type="InterPro" id="IPR051121">
    <property type="entry name" value="FAH"/>
</dbReference>
<dbReference type="PANTHER" id="PTHR42796:SF7">
    <property type="entry name" value="2-DEHYDRO-3-DEOXY-D-ARABINONATE DEHYDRATASE"/>
    <property type="match status" value="1"/>
</dbReference>
<dbReference type="AlphaFoldDB" id="A0A845AFH5"/>
<keyword evidence="2" id="KW-0479">Metal-binding</keyword>
<evidence type="ECO:0000256" key="1">
    <source>
        <dbReference type="ARBA" id="ARBA00010211"/>
    </source>
</evidence>
<protein>
    <submittedName>
        <fullName evidence="4">Fumarylacetoacetate hydrolase</fullName>
    </submittedName>
</protein>
<keyword evidence="5" id="KW-1185">Reference proteome</keyword>
<dbReference type="GO" id="GO:0044281">
    <property type="term" value="P:small molecule metabolic process"/>
    <property type="evidence" value="ECO:0007669"/>
    <property type="project" value="UniProtKB-ARBA"/>
</dbReference>
<dbReference type="Proteomes" id="UP000439780">
    <property type="component" value="Unassembled WGS sequence"/>
</dbReference>
<comment type="caution">
    <text evidence="4">The sequence shown here is derived from an EMBL/GenBank/DDBJ whole genome shotgun (WGS) entry which is preliminary data.</text>
</comment>
<evidence type="ECO:0000313" key="4">
    <source>
        <dbReference type="EMBL" id="MXP28227.1"/>
    </source>
</evidence>
<reference evidence="4 5" key="1">
    <citation type="submission" date="2019-12" db="EMBL/GenBank/DDBJ databases">
        <title>Genomic-based taxomic classification of the family Erythrobacteraceae.</title>
        <authorList>
            <person name="Xu L."/>
        </authorList>
    </citation>
    <scope>NUCLEOTIDE SEQUENCE [LARGE SCALE GENOMIC DNA]</scope>
    <source>
        <strain evidence="4 5">KEMB 9005-328</strain>
    </source>
</reference>
<organism evidence="4 5">
    <name type="scientific">Qipengyuania algicida</name>
    <dbReference type="NCBI Taxonomy" id="1836209"/>
    <lineage>
        <taxon>Bacteria</taxon>
        <taxon>Pseudomonadati</taxon>
        <taxon>Pseudomonadota</taxon>
        <taxon>Alphaproteobacteria</taxon>
        <taxon>Sphingomonadales</taxon>
        <taxon>Erythrobacteraceae</taxon>
        <taxon>Qipengyuania</taxon>
    </lineage>
</organism>
<dbReference type="SUPFAM" id="SSF56529">
    <property type="entry name" value="FAH"/>
    <property type="match status" value="1"/>
</dbReference>
<sequence length="390" mass="41576">MVHLYGSAITGEKSGMSADNLIEILPQDHASGWFIGRALTPDGPSVIAIRDGLLFDLTDEVASVSGAVARRTFSGGRKIGPVDGGLPVGWSLLSPIDLQCIKASGVTFALSAIERVIEERARGDAAKASEIRSQLEDKVGSGIRSVVPGSEAASELKAALIDAGMWSQYLEVAIGPDAEIFSKSPVLSSVGSGAKIGVRSDSSWNNPEPEIVLVCDSRGEVVGATLGNDVNLRDFEGRSALLLSKAKDNTASCSIGPFVRLFDEDFTIDHVREAVVELVIEGRDGYRLEGTNRMSEISRDPLDLAGQCLSEHHYPDGFVLFCGTLFAPTQDRDEPGAGFTHKMGDRVTIRSAKLGSLVNTVTTSRDAPPWEMGFAEFARNLASRGLIDKI</sequence>
<name>A0A845AFH5_9SPHN</name>
<dbReference type="Gene3D" id="3.90.850.10">
    <property type="entry name" value="Fumarylacetoacetase-like, C-terminal domain"/>
    <property type="match status" value="1"/>
</dbReference>
<dbReference type="PANTHER" id="PTHR42796">
    <property type="entry name" value="FUMARYLACETOACETATE HYDROLASE DOMAIN-CONTAINING PROTEIN 2A-RELATED"/>
    <property type="match status" value="1"/>
</dbReference>
<dbReference type="InterPro" id="IPR011234">
    <property type="entry name" value="Fumarylacetoacetase-like_C"/>
</dbReference>
<proteinExistence type="inferred from homology"/>
<dbReference type="Pfam" id="PF01557">
    <property type="entry name" value="FAA_hydrolase"/>
    <property type="match status" value="1"/>
</dbReference>
<evidence type="ECO:0000259" key="3">
    <source>
        <dbReference type="Pfam" id="PF01557"/>
    </source>
</evidence>
<dbReference type="EMBL" id="WTYA01000003">
    <property type="protein sequence ID" value="MXP28227.1"/>
    <property type="molecule type" value="Genomic_DNA"/>
</dbReference>
<feature type="domain" description="Fumarylacetoacetase-like C-terminal" evidence="3">
    <location>
        <begin position="221"/>
        <end position="361"/>
    </location>
</feature>
<gene>
    <name evidence="4" type="ORF">GRI58_05255</name>
</gene>
<dbReference type="GO" id="GO:0016787">
    <property type="term" value="F:hydrolase activity"/>
    <property type="evidence" value="ECO:0007669"/>
    <property type="project" value="UniProtKB-KW"/>
</dbReference>
<evidence type="ECO:0000256" key="2">
    <source>
        <dbReference type="ARBA" id="ARBA00022723"/>
    </source>
</evidence>